<dbReference type="FunFam" id="2.40.10.10:FF:000068">
    <property type="entry name" value="transmembrane protease serine 2"/>
    <property type="match status" value="1"/>
</dbReference>
<dbReference type="SMART" id="SM00020">
    <property type="entry name" value="Tryp_SPc"/>
    <property type="match status" value="1"/>
</dbReference>
<evidence type="ECO:0000256" key="4">
    <source>
        <dbReference type="SAM" id="SignalP"/>
    </source>
</evidence>
<evidence type="ECO:0000313" key="7">
    <source>
        <dbReference type="Proteomes" id="UP000292003"/>
    </source>
</evidence>
<dbReference type="RefSeq" id="WP_130474640.1">
    <property type="nucleotide sequence ID" value="NZ_SFCC01000003.1"/>
</dbReference>
<proteinExistence type="inferred from homology"/>
<keyword evidence="4" id="KW-0732">Signal</keyword>
<dbReference type="InterPro" id="IPR043504">
    <property type="entry name" value="Peptidase_S1_PA_chymotrypsin"/>
</dbReference>
<feature type="signal peptide" evidence="4">
    <location>
        <begin position="1"/>
        <end position="29"/>
    </location>
</feature>
<evidence type="ECO:0000256" key="1">
    <source>
        <dbReference type="ARBA" id="ARBA00007664"/>
    </source>
</evidence>
<dbReference type="InterPro" id="IPR033116">
    <property type="entry name" value="TRYPSIN_SER"/>
</dbReference>
<dbReference type="PROSITE" id="PS00134">
    <property type="entry name" value="TRYPSIN_HIS"/>
    <property type="match status" value="1"/>
</dbReference>
<comment type="similarity">
    <text evidence="1">Belongs to the peptidase S1 family.</text>
</comment>
<dbReference type="GO" id="GO:0006508">
    <property type="term" value="P:proteolysis"/>
    <property type="evidence" value="ECO:0007669"/>
    <property type="project" value="UniProtKB-KW"/>
</dbReference>
<dbReference type="PROSITE" id="PS50240">
    <property type="entry name" value="TRYPSIN_DOM"/>
    <property type="match status" value="1"/>
</dbReference>
<dbReference type="Proteomes" id="UP000292003">
    <property type="component" value="Unassembled WGS sequence"/>
</dbReference>
<dbReference type="PRINTS" id="PR00722">
    <property type="entry name" value="CHYMOTRYPSIN"/>
</dbReference>
<dbReference type="GO" id="GO:0004252">
    <property type="term" value="F:serine-type endopeptidase activity"/>
    <property type="evidence" value="ECO:0007669"/>
    <property type="project" value="InterPro"/>
</dbReference>
<dbReference type="InterPro" id="IPR018114">
    <property type="entry name" value="TRYPSIN_HIS"/>
</dbReference>
<evidence type="ECO:0000256" key="3">
    <source>
        <dbReference type="RuleBase" id="RU363034"/>
    </source>
</evidence>
<dbReference type="PANTHER" id="PTHR24276:SF98">
    <property type="entry name" value="FI18310P1-RELATED"/>
    <property type="match status" value="1"/>
</dbReference>
<feature type="domain" description="Peptidase S1" evidence="5">
    <location>
        <begin position="37"/>
        <end position="260"/>
    </location>
</feature>
<evidence type="ECO:0000256" key="2">
    <source>
        <dbReference type="ARBA" id="ARBA00023157"/>
    </source>
</evidence>
<feature type="chain" id="PRO_5020416668" evidence="4">
    <location>
        <begin position="30"/>
        <end position="262"/>
    </location>
</feature>
<dbReference type="EMBL" id="SFCC01000003">
    <property type="protein sequence ID" value="RZQ64841.1"/>
    <property type="molecule type" value="Genomic_DNA"/>
</dbReference>
<keyword evidence="3" id="KW-0378">Hydrolase</keyword>
<dbReference type="FunFam" id="2.40.10.10:FF:000002">
    <property type="entry name" value="Transmembrane protease serine"/>
    <property type="match status" value="1"/>
</dbReference>
<dbReference type="InterPro" id="IPR050430">
    <property type="entry name" value="Peptidase_S1"/>
</dbReference>
<dbReference type="PANTHER" id="PTHR24276">
    <property type="entry name" value="POLYSERASE-RELATED"/>
    <property type="match status" value="1"/>
</dbReference>
<dbReference type="PROSITE" id="PS00135">
    <property type="entry name" value="TRYPSIN_SER"/>
    <property type="match status" value="1"/>
</dbReference>
<dbReference type="OrthoDB" id="1496095at2"/>
<dbReference type="CDD" id="cd00190">
    <property type="entry name" value="Tryp_SPc"/>
    <property type="match status" value="1"/>
</dbReference>
<dbReference type="Gene3D" id="2.40.10.10">
    <property type="entry name" value="Trypsin-like serine proteases"/>
    <property type="match status" value="1"/>
</dbReference>
<keyword evidence="2" id="KW-1015">Disulfide bond</keyword>
<keyword evidence="3 6" id="KW-0645">Protease</keyword>
<sequence>MPKKSSRRRGTLLAAAVIGTVLPLAGAGAAAGVQPFVVGGTEASLADHPYAVYLADEKGNQFCGGTLIASDAVLTAAHCAKAMSRNDMRVVAGRQDKRTSAGVTAEVRKVWIPDGFQRPESGSDVAVLTLRDSVPYQPAKVADQRHRSLYEAGTRATVLGWGRVKEGGDRSDYLRKATVPVVADDSCAKSFESFDAKSMVCAGYAEGGVDACQGDSGGPLVVGGTVIGVVSWGEGCAQAGKPGVYARVATFAKDIAEQARHH</sequence>
<reference evidence="6 7" key="1">
    <citation type="submission" date="2019-02" db="EMBL/GenBank/DDBJ databases">
        <title>Draft genome sequence of Amycolatopsis sp. 8-3EHSu isolated from roots of Suaeda maritima.</title>
        <authorList>
            <person name="Duangmal K."/>
            <person name="Chantavorakit T."/>
        </authorList>
    </citation>
    <scope>NUCLEOTIDE SEQUENCE [LARGE SCALE GENOMIC DNA]</scope>
    <source>
        <strain evidence="6 7">8-3EHSu</strain>
    </source>
</reference>
<keyword evidence="7" id="KW-1185">Reference proteome</keyword>
<evidence type="ECO:0000259" key="5">
    <source>
        <dbReference type="PROSITE" id="PS50240"/>
    </source>
</evidence>
<accession>A0A4Q7JAN5</accession>
<comment type="caution">
    <text evidence="6">The sequence shown here is derived from an EMBL/GenBank/DDBJ whole genome shotgun (WGS) entry which is preliminary data.</text>
</comment>
<dbReference type="InterPro" id="IPR001314">
    <property type="entry name" value="Peptidase_S1A"/>
</dbReference>
<dbReference type="InterPro" id="IPR009003">
    <property type="entry name" value="Peptidase_S1_PA"/>
</dbReference>
<dbReference type="AlphaFoldDB" id="A0A4Q7JAN5"/>
<organism evidence="6 7">
    <name type="scientific">Amycolatopsis suaedae</name>
    <dbReference type="NCBI Taxonomy" id="2510978"/>
    <lineage>
        <taxon>Bacteria</taxon>
        <taxon>Bacillati</taxon>
        <taxon>Actinomycetota</taxon>
        <taxon>Actinomycetes</taxon>
        <taxon>Pseudonocardiales</taxon>
        <taxon>Pseudonocardiaceae</taxon>
        <taxon>Amycolatopsis</taxon>
    </lineage>
</organism>
<protein>
    <submittedName>
        <fullName evidence="6">Serine protease</fullName>
    </submittedName>
</protein>
<dbReference type="InterPro" id="IPR001254">
    <property type="entry name" value="Trypsin_dom"/>
</dbReference>
<dbReference type="SUPFAM" id="SSF50494">
    <property type="entry name" value="Trypsin-like serine proteases"/>
    <property type="match status" value="1"/>
</dbReference>
<name>A0A4Q7JAN5_9PSEU</name>
<gene>
    <name evidence="6" type="ORF">EWH70_08135</name>
</gene>
<dbReference type="Pfam" id="PF00089">
    <property type="entry name" value="Trypsin"/>
    <property type="match status" value="1"/>
</dbReference>
<evidence type="ECO:0000313" key="6">
    <source>
        <dbReference type="EMBL" id="RZQ64841.1"/>
    </source>
</evidence>
<keyword evidence="3" id="KW-0720">Serine protease</keyword>